<keyword evidence="1" id="KW-0812">Transmembrane</keyword>
<accession>A0AAX2JDZ7</accession>
<dbReference type="RefSeq" id="WP_005980624.1">
    <property type="nucleotide sequence ID" value="NZ_CABKNW010000005.1"/>
</dbReference>
<dbReference type="AlphaFoldDB" id="A0AAX2JDZ7"/>
<organism evidence="2 3">
    <name type="scientific">Fusobacterium ulcerans</name>
    <dbReference type="NCBI Taxonomy" id="861"/>
    <lineage>
        <taxon>Bacteria</taxon>
        <taxon>Fusobacteriati</taxon>
        <taxon>Fusobacteriota</taxon>
        <taxon>Fusobacteriia</taxon>
        <taxon>Fusobacteriales</taxon>
        <taxon>Fusobacteriaceae</taxon>
        <taxon>Fusobacterium</taxon>
    </lineage>
</organism>
<sequence>MNREKAYFFVAVLGIITLMIIFLISKLMSKVLENKKYPKDNLIEILFTTSKAGGNSKGNLKKSYSGKNNSILKIFENALVISGKDREKVYFFSEIALISSFIIMNSWGKIYGYGYHIYNNKGILIETITNSENNLGADTSSHTSFENLDDFEIELLKNNNWVLDIQCLKPHDGKFKLPYAAVDKAFKRRDEMLKAVV</sequence>
<dbReference type="GeneID" id="78453966"/>
<dbReference type="Proteomes" id="UP000249008">
    <property type="component" value="Chromosome 1"/>
</dbReference>
<evidence type="ECO:0000313" key="3">
    <source>
        <dbReference type="Proteomes" id="UP000249008"/>
    </source>
</evidence>
<reference evidence="2 3" key="1">
    <citation type="submission" date="2018-06" db="EMBL/GenBank/DDBJ databases">
        <authorList>
            <consortium name="Pathogen Informatics"/>
            <person name="Doyle S."/>
        </authorList>
    </citation>
    <scope>NUCLEOTIDE SEQUENCE [LARGE SCALE GENOMIC DNA]</scope>
    <source>
        <strain evidence="2 3">NCTC12112</strain>
    </source>
</reference>
<gene>
    <name evidence="2" type="ORF">NCTC12112_02690</name>
</gene>
<proteinExistence type="predicted"/>
<keyword evidence="1" id="KW-0472">Membrane</keyword>
<evidence type="ECO:0000313" key="2">
    <source>
        <dbReference type="EMBL" id="SQJ12362.1"/>
    </source>
</evidence>
<name>A0AAX2JDZ7_9FUSO</name>
<feature type="transmembrane region" description="Helical" evidence="1">
    <location>
        <begin position="6"/>
        <end position="25"/>
    </location>
</feature>
<protein>
    <submittedName>
        <fullName evidence="2">Uncharacterized protein</fullName>
    </submittedName>
</protein>
<evidence type="ECO:0000256" key="1">
    <source>
        <dbReference type="SAM" id="Phobius"/>
    </source>
</evidence>
<dbReference type="EMBL" id="LS483487">
    <property type="protein sequence ID" value="SQJ12362.1"/>
    <property type="molecule type" value="Genomic_DNA"/>
</dbReference>
<dbReference type="KEGG" id="ful:C4N20_04035"/>
<keyword evidence="1" id="KW-1133">Transmembrane helix</keyword>